<dbReference type="Gene3D" id="3.30.70.330">
    <property type="match status" value="1"/>
</dbReference>
<keyword evidence="5" id="KW-1185">Reference proteome</keyword>
<evidence type="ECO:0000313" key="5">
    <source>
        <dbReference type="Proteomes" id="UP000001542"/>
    </source>
</evidence>
<dbReference type="Pfam" id="PF00076">
    <property type="entry name" value="RRM_1"/>
    <property type="match status" value="1"/>
</dbReference>
<feature type="region of interest" description="Disordered" evidence="2">
    <location>
        <begin position="98"/>
        <end position="171"/>
    </location>
</feature>
<dbReference type="RefSeq" id="XP_001315389.1">
    <property type="nucleotide sequence ID" value="XM_001315354.1"/>
</dbReference>
<protein>
    <recommendedName>
        <fullName evidence="3">RRM domain-containing protein</fullName>
    </recommendedName>
</protein>
<reference evidence="4" key="1">
    <citation type="submission" date="2006-10" db="EMBL/GenBank/DDBJ databases">
        <authorList>
            <person name="Amadeo P."/>
            <person name="Zhao Q."/>
            <person name="Wortman J."/>
            <person name="Fraser-Liggett C."/>
            <person name="Carlton J."/>
        </authorList>
    </citation>
    <scope>NUCLEOTIDE SEQUENCE</scope>
    <source>
        <strain evidence="4">G3</strain>
    </source>
</reference>
<dbReference type="VEuPathDB" id="TrichDB:TVAG_345400"/>
<evidence type="ECO:0000256" key="1">
    <source>
        <dbReference type="PROSITE-ProRule" id="PRU00176"/>
    </source>
</evidence>
<dbReference type="GO" id="GO:0000785">
    <property type="term" value="C:chromatin"/>
    <property type="evidence" value="ECO:0000318"/>
    <property type="project" value="GO_Central"/>
</dbReference>
<dbReference type="CDD" id="cd00590">
    <property type="entry name" value="RRM_SF"/>
    <property type="match status" value="1"/>
</dbReference>
<dbReference type="GO" id="GO:0005654">
    <property type="term" value="C:nucleoplasm"/>
    <property type="evidence" value="ECO:0000318"/>
    <property type="project" value="GO_Central"/>
</dbReference>
<evidence type="ECO:0000313" key="4">
    <source>
        <dbReference type="EMBL" id="EAY03166.1"/>
    </source>
</evidence>
<dbReference type="InterPro" id="IPR000504">
    <property type="entry name" value="RRM_dom"/>
</dbReference>
<dbReference type="AlphaFoldDB" id="A2EW18"/>
<dbReference type="VEuPathDB" id="TrichDB:TVAGG3_0120650"/>
<dbReference type="PROSITE" id="PS50102">
    <property type="entry name" value="RRM"/>
    <property type="match status" value="1"/>
</dbReference>
<accession>A2EW18</accession>
<keyword evidence="1" id="KW-0694">RNA-binding</keyword>
<evidence type="ECO:0000256" key="2">
    <source>
        <dbReference type="SAM" id="MobiDB-lite"/>
    </source>
</evidence>
<gene>
    <name evidence="4" type="ORF">TVAG_345400</name>
</gene>
<dbReference type="STRING" id="5722.A2EW18"/>
<dbReference type="InterPro" id="IPR012677">
    <property type="entry name" value="Nucleotide-bd_a/b_plait_sf"/>
</dbReference>
<dbReference type="InterPro" id="IPR035979">
    <property type="entry name" value="RBD_domain_sf"/>
</dbReference>
<sequence length="202" mass="23632">MAYLSPTILVAGLAYKTTSETIASFFGKIGPVDEVSLMLNSLGKSKGFAFVTFTKPQDADYAVSNFNGQILDGRRIRVEISSRRKKFKLERKFEMDEYHQNERRLEGSRDRSSDRNTDDSRAERDEFRKKNKKDEKYDKKHDKKHDKKSANAKSSSKKKNRDYSDSSDYYYSDYYSDYSYSDYYYSDSGYSSYYSSYSDYSS</sequence>
<dbReference type="InterPro" id="IPR050441">
    <property type="entry name" value="RBM"/>
</dbReference>
<dbReference type="GO" id="GO:0003723">
    <property type="term" value="F:RNA binding"/>
    <property type="evidence" value="ECO:0000318"/>
    <property type="project" value="GO_Central"/>
</dbReference>
<dbReference type="SMART" id="SM00360">
    <property type="entry name" value="RRM"/>
    <property type="match status" value="1"/>
</dbReference>
<dbReference type="SUPFAM" id="SSF54928">
    <property type="entry name" value="RNA-binding domain, RBD"/>
    <property type="match status" value="1"/>
</dbReference>
<dbReference type="InParanoid" id="A2EW18"/>
<reference evidence="4" key="2">
    <citation type="journal article" date="2007" name="Science">
        <title>Draft genome sequence of the sexually transmitted pathogen Trichomonas vaginalis.</title>
        <authorList>
            <person name="Carlton J.M."/>
            <person name="Hirt R.P."/>
            <person name="Silva J.C."/>
            <person name="Delcher A.L."/>
            <person name="Schatz M."/>
            <person name="Zhao Q."/>
            <person name="Wortman J.R."/>
            <person name="Bidwell S.L."/>
            <person name="Alsmark U.C.M."/>
            <person name="Besteiro S."/>
            <person name="Sicheritz-Ponten T."/>
            <person name="Noel C.J."/>
            <person name="Dacks J.B."/>
            <person name="Foster P.G."/>
            <person name="Simillion C."/>
            <person name="Van de Peer Y."/>
            <person name="Miranda-Saavedra D."/>
            <person name="Barton G.J."/>
            <person name="Westrop G.D."/>
            <person name="Mueller S."/>
            <person name="Dessi D."/>
            <person name="Fiori P.L."/>
            <person name="Ren Q."/>
            <person name="Paulsen I."/>
            <person name="Zhang H."/>
            <person name="Bastida-Corcuera F.D."/>
            <person name="Simoes-Barbosa A."/>
            <person name="Brown M.T."/>
            <person name="Hayes R.D."/>
            <person name="Mukherjee M."/>
            <person name="Okumura C.Y."/>
            <person name="Schneider R."/>
            <person name="Smith A.J."/>
            <person name="Vanacova S."/>
            <person name="Villalvazo M."/>
            <person name="Haas B.J."/>
            <person name="Pertea M."/>
            <person name="Feldblyum T.V."/>
            <person name="Utterback T.R."/>
            <person name="Shu C.L."/>
            <person name="Osoegawa K."/>
            <person name="de Jong P.J."/>
            <person name="Hrdy I."/>
            <person name="Horvathova L."/>
            <person name="Zubacova Z."/>
            <person name="Dolezal P."/>
            <person name="Malik S.B."/>
            <person name="Logsdon J.M. Jr."/>
            <person name="Henze K."/>
            <person name="Gupta A."/>
            <person name="Wang C.C."/>
            <person name="Dunne R.L."/>
            <person name="Upcroft J.A."/>
            <person name="Upcroft P."/>
            <person name="White O."/>
            <person name="Salzberg S.L."/>
            <person name="Tang P."/>
            <person name="Chiu C.-H."/>
            <person name="Lee Y.-S."/>
            <person name="Embley T.M."/>
            <person name="Coombs G.H."/>
            <person name="Mottram J.C."/>
            <person name="Tachezy J."/>
            <person name="Fraser-Liggett C.M."/>
            <person name="Johnson P.J."/>
        </authorList>
    </citation>
    <scope>NUCLEOTIDE SEQUENCE [LARGE SCALE GENOMIC DNA]</scope>
    <source>
        <strain evidence="4">G3</strain>
    </source>
</reference>
<feature type="domain" description="RRM" evidence="3">
    <location>
        <begin position="6"/>
        <end position="83"/>
    </location>
</feature>
<dbReference type="PANTHER" id="PTHR48034">
    <property type="entry name" value="TRANSFORMER-2 SEX-DETERMINING PROTEIN-RELATED"/>
    <property type="match status" value="1"/>
</dbReference>
<feature type="compositionally biased region" description="Basic and acidic residues" evidence="2">
    <location>
        <begin position="98"/>
        <end position="140"/>
    </location>
</feature>
<name>A2EW18_TRIV3</name>
<dbReference type="KEGG" id="tva:4761008"/>
<dbReference type="EMBL" id="DS113513">
    <property type="protein sequence ID" value="EAY03166.1"/>
    <property type="molecule type" value="Genomic_DNA"/>
</dbReference>
<evidence type="ECO:0000259" key="3">
    <source>
        <dbReference type="PROSITE" id="PS50102"/>
    </source>
</evidence>
<dbReference type="Proteomes" id="UP000001542">
    <property type="component" value="Unassembled WGS sequence"/>
</dbReference>
<proteinExistence type="predicted"/>
<dbReference type="GO" id="GO:0010468">
    <property type="term" value="P:regulation of gene expression"/>
    <property type="evidence" value="ECO:0000318"/>
    <property type="project" value="GO_Central"/>
</dbReference>
<organism evidence="4 5">
    <name type="scientific">Trichomonas vaginalis (strain ATCC PRA-98 / G3)</name>
    <dbReference type="NCBI Taxonomy" id="412133"/>
    <lineage>
        <taxon>Eukaryota</taxon>
        <taxon>Metamonada</taxon>
        <taxon>Parabasalia</taxon>
        <taxon>Trichomonadida</taxon>
        <taxon>Trichomonadidae</taxon>
        <taxon>Trichomonas</taxon>
    </lineage>
</organism>
<dbReference type="SMR" id="A2EW18"/>
<dbReference type="OrthoDB" id="439808at2759"/>